<evidence type="ECO:0000313" key="1">
    <source>
        <dbReference type="EMBL" id="SEP12226.1"/>
    </source>
</evidence>
<name>A0A1H8V9Z6_9BACL</name>
<dbReference type="Proteomes" id="UP000198809">
    <property type="component" value="Unassembled WGS sequence"/>
</dbReference>
<reference evidence="1 2" key="1">
    <citation type="submission" date="2016-10" db="EMBL/GenBank/DDBJ databases">
        <authorList>
            <person name="de Groot N.N."/>
        </authorList>
    </citation>
    <scope>NUCLEOTIDE SEQUENCE [LARGE SCALE GENOMIC DNA]</scope>
    <source>
        <strain evidence="1 2">CGMCC 1.10238</strain>
    </source>
</reference>
<dbReference type="EMBL" id="FODH01000022">
    <property type="protein sequence ID" value="SEP12226.1"/>
    <property type="molecule type" value="Genomic_DNA"/>
</dbReference>
<sequence>MGAFESYFLKNLPKILKGIARIDIPQAGTNRRHFITLLCISPSNSYAFFQRKLSEVRIILEPIINNNIVPQKYTPSYARFYARFNMLGLNLWYYFISSDQYDPFYLGGKD</sequence>
<evidence type="ECO:0000313" key="2">
    <source>
        <dbReference type="Proteomes" id="UP000198809"/>
    </source>
</evidence>
<proteinExistence type="predicted"/>
<gene>
    <name evidence="1" type="ORF">SAMN04487895_12242</name>
</gene>
<organism evidence="1 2">
    <name type="scientific">Paenibacillus sophorae</name>
    <dbReference type="NCBI Taxonomy" id="1333845"/>
    <lineage>
        <taxon>Bacteria</taxon>
        <taxon>Bacillati</taxon>
        <taxon>Bacillota</taxon>
        <taxon>Bacilli</taxon>
        <taxon>Bacillales</taxon>
        <taxon>Paenibacillaceae</taxon>
        <taxon>Paenibacillus</taxon>
    </lineage>
</organism>
<dbReference type="AlphaFoldDB" id="A0A1H8V9Z6"/>
<accession>A0A1H8V9Z6</accession>
<protein>
    <submittedName>
        <fullName evidence="1">Uncharacterized protein</fullName>
    </submittedName>
</protein>